<dbReference type="RefSeq" id="XP_033395804.1">
    <property type="nucleotide sequence ID" value="XM_033546897.1"/>
</dbReference>
<evidence type="ECO:0000256" key="2">
    <source>
        <dbReference type="ARBA" id="ARBA00022603"/>
    </source>
</evidence>
<sequence length="307" mass="35537">MVTMASNGLAVAVPQNYVENGRLYHGYRRGIYMYPCDEQEKDRMDIYHKLFLVARREALHHAPLMANYQPRILDVGCGTGIWAIDIADKYLEAEVLGLDLVNIQPDKIPPNLRFRVPRDYESPWSLGEDSWDLIHLRMACGSVSSWPELYQKIFAHLKPGYGWIEQVEIDIQPRCDDNTLSPDSPLVKWYEYLADATERASRPIAYNHNTRQMLQASGFIDIQETIIRAPYNSWPADPHQKEIGRWYNLGISEGLEALSLAPLTRVYRWDAQQHVRPLCEAAVRQIMSRKIHAYNNIHIWTARRPGH</sequence>
<dbReference type="PANTHER" id="PTHR43591:SF30">
    <property type="entry name" value="PROTEIN-METHIONINE METHYLTRANSFERASE LAEA"/>
    <property type="match status" value="1"/>
</dbReference>
<dbReference type="OrthoDB" id="2013972at2759"/>
<evidence type="ECO:0008006" key="12">
    <source>
        <dbReference type="Google" id="ProtNLM"/>
    </source>
</evidence>
<dbReference type="AlphaFoldDB" id="A0A6A6BCA8"/>
<dbReference type="EMBL" id="ML995491">
    <property type="protein sequence ID" value="KAF2140091.1"/>
    <property type="molecule type" value="Genomic_DNA"/>
</dbReference>
<dbReference type="Gene3D" id="3.40.50.150">
    <property type="entry name" value="Vaccinia Virus protein VP39"/>
    <property type="match status" value="1"/>
</dbReference>
<dbReference type="GO" id="GO:0005634">
    <property type="term" value="C:nucleus"/>
    <property type="evidence" value="ECO:0007669"/>
    <property type="project" value="UniProtKB-SubCell"/>
</dbReference>
<comment type="catalytic activity">
    <reaction evidence="9">
        <text>L-methionyl-[protein] + S-adenosyl-L-methionine = S-methyl-L-methionyl-[protein] + S-adenosyl-L-homocysteine</text>
        <dbReference type="Rhea" id="RHEA:60560"/>
        <dbReference type="Rhea" id="RHEA-COMP:12313"/>
        <dbReference type="Rhea" id="RHEA-COMP:15592"/>
        <dbReference type="ChEBI" id="CHEBI:16044"/>
        <dbReference type="ChEBI" id="CHEBI:57856"/>
        <dbReference type="ChEBI" id="CHEBI:59789"/>
        <dbReference type="ChEBI" id="CHEBI:142742"/>
    </reaction>
    <physiologicalReaction direction="left-to-right" evidence="9">
        <dbReference type="Rhea" id="RHEA:60561"/>
    </physiologicalReaction>
</comment>
<dbReference type="CDD" id="cd02440">
    <property type="entry name" value="AdoMet_MTases"/>
    <property type="match status" value="1"/>
</dbReference>
<dbReference type="SUPFAM" id="SSF53335">
    <property type="entry name" value="S-adenosyl-L-methionine-dependent methyltransferases"/>
    <property type="match status" value="1"/>
</dbReference>
<dbReference type="GeneID" id="54304404"/>
<dbReference type="GO" id="GO:0032259">
    <property type="term" value="P:methylation"/>
    <property type="evidence" value="ECO:0007669"/>
    <property type="project" value="UniProtKB-KW"/>
</dbReference>
<keyword evidence="2" id="KW-0489">Methyltransferase</keyword>
<evidence type="ECO:0000256" key="1">
    <source>
        <dbReference type="ARBA" id="ARBA00004123"/>
    </source>
</evidence>
<comment type="similarity">
    <text evidence="8">Belongs to the methyltransferase superfamily. LaeA methyltransferase family.</text>
</comment>
<reference evidence="10" key="1">
    <citation type="journal article" date="2020" name="Stud. Mycol.">
        <title>101 Dothideomycetes genomes: a test case for predicting lifestyles and emergence of pathogens.</title>
        <authorList>
            <person name="Haridas S."/>
            <person name="Albert R."/>
            <person name="Binder M."/>
            <person name="Bloem J."/>
            <person name="Labutti K."/>
            <person name="Salamov A."/>
            <person name="Andreopoulos B."/>
            <person name="Baker S."/>
            <person name="Barry K."/>
            <person name="Bills G."/>
            <person name="Bluhm B."/>
            <person name="Cannon C."/>
            <person name="Castanera R."/>
            <person name="Culley D."/>
            <person name="Daum C."/>
            <person name="Ezra D."/>
            <person name="Gonzalez J."/>
            <person name="Henrissat B."/>
            <person name="Kuo A."/>
            <person name="Liang C."/>
            <person name="Lipzen A."/>
            <person name="Lutzoni F."/>
            <person name="Magnuson J."/>
            <person name="Mondo S."/>
            <person name="Nolan M."/>
            <person name="Ohm R."/>
            <person name="Pangilinan J."/>
            <person name="Park H.-J."/>
            <person name="Ramirez L."/>
            <person name="Alfaro M."/>
            <person name="Sun H."/>
            <person name="Tritt A."/>
            <person name="Yoshinaga Y."/>
            <person name="Zwiers L.-H."/>
            <person name="Turgeon B."/>
            <person name="Goodwin S."/>
            <person name="Spatafora J."/>
            <person name="Crous P."/>
            <person name="Grigoriev I."/>
        </authorList>
    </citation>
    <scope>NUCLEOTIDE SEQUENCE</scope>
    <source>
        <strain evidence="10">CBS 121167</strain>
    </source>
</reference>
<keyword evidence="3" id="KW-0808">Transferase</keyword>
<dbReference type="InterPro" id="IPR029063">
    <property type="entry name" value="SAM-dependent_MTases_sf"/>
</dbReference>
<evidence type="ECO:0000256" key="4">
    <source>
        <dbReference type="ARBA" id="ARBA00022691"/>
    </source>
</evidence>
<evidence type="ECO:0000256" key="6">
    <source>
        <dbReference type="ARBA" id="ARBA00023163"/>
    </source>
</evidence>
<evidence type="ECO:0000256" key="7">
    <source>
        <dbReference type="ARBA" id="ARBA00023242"/>
    </source>
</evidence>
<proteinExistence type="inferred from homology"/>
<keyword evidence="7" id="KW-0539">Nucleus</keyword>
<evidence type="ECO:0000313" key="10">
    <source>
        <dbReference type="EMBL" id="KAF2140091.1"/>
    </source>
</evidence>
<dbReference type="Pfam" id="PF13489">
    <property type="entry name" value="Methyltransf_23"/>
    <property type="match status" value="1"/>
</dbReference>
<accession>A0A6A6BCA8</accession>
<keyword evidence="11" id="KW-1185">Reference proteome</keyword>
<keyword evidence="4" id="KW-0949">S-adenosyl-L-methionine</keyword>
<organism evidence="10 11">
    <name type="scientific">Aplosporella prunicola CBS 121167</name>
    <dbReference type="NCBI Taxonomy" id="1176127"/>
    <lineage>
        <taxon>Eukaryota</taxon>
        <taxon>Fungi</taxon>
        <taxon>Dikarya</taxon>
        <taxon>Ascomycota</taxon>
        <taxon>Pezizomycotina</taxon>
        <taxon>Dothideomycetes</taxon>
        <taxon>Dothideomycetes incertae sedis</taxon>
        <taxon>Botryosphaeriales</taxon>
        <taxon>Aplosporellaceae</taxon>
        <taxon>Aplosporella</taxon>
    </lineage>
</organism>
<gene>
    <name evidence="10" type="ORF">K452DRAFT_60631</name>
</gene>
<dbReference type="Proteomes" id="UP000799438">
    <property type="component" value="Unassembled WGS sequence"/>
</dbReference>
<evidence type="ECO:0000256" key="5">
    <source>
        <dbReference type="ARBA" id="ARBA00023015"/>
    </source>
</evidence>
<keyword evidence="5" id="KW-0805">Transcription regulation</keyword>
<keyword evidence="6" id="KW-0804">Transcription</keyword>
<evidence type="ECO:0000256" key="9">
    <source>
        <dbReference type="ARBA" id="ARBA00047870"/>
    </source>
</evidence>
<evidence type="ECO:0000256" key="8">
    <source>
        <dbReference type="ARBA" id="ARBA00038158"/>
    </source>
</evidence>
<protein>
    <recommendedName>
        <fullName evidence="12">Methyltransferase LaeA</fullName>
    </recommendedName>
</protein>
<evidence type="ECO:0000256" key="3">
    <source>
        <dbReference type="ARBA" id="ARBA00022679"/>
    </source>
</evidence>
<comment type="subcellular location">
    <subcellularLocation>
        <location evidence="1">Nucleus</location>
    </subcellularLocation>
</comment>
<name>A0A6A6BCA8_9PEZI</name>
<evidence type="ECO:0000313" key="11">
    <source>
        <dbReference type="Proteomes" id="UP000799438"/>
    </source>
</evidence>
<dbReference type="GO" id="GO:0008168">
    <property type="term" value="F:methyltransferase activity"/>
    <property type="evidence" value="ECO:0007669"/>
    <property type="project" value="UniProtKB-KW"/>
</dbReference>
<dbReference type="PANTHER" id="PTHR43591">
    <property type="entry name" value="METHYLTRANSFERASE"/>
    <property type="match status" value="1"/>
</dbReference>